<gene>
    <name evidence="1" type="ordered locus">Awo_c11970</name>
</gene>
<organism evidence="1 2">
    <name type="scientific">Acetobacterium woodii (strain ATCC 29683 / DSM 1030 / JCM 2381 / KCTC 1655 / WB1)</name>
    <dbReference type="NCBI Taxonomy" id="931626"/>
    <lineage>
        <taxon>Bacteria</taxon>
        <taxon>Bacillati</taxon>
        <taxon>Bacillota</taxon>
        <taxon>Clostridia</taxon>
        <taxon>Eubacteriales</taxon>
        <taxon>Eubacteriaceae</taxon>
        <taxon>Acetobacterium</taxon>
    </lineage>
</organism>
<dbReference type="Gene3D" id="3.40.50.300">
    <property type="entry name" value="P-loop containing nucleotide triphosphate hydrolases"/>
    <property type="match status" value="1"/>
</dbReference>
<dbReference type="eggNOG" id="COG2274">
    <property type="taxonomic scope" value="Bacteria"/>
</dbReference>
<dbReference type="STRING" id="931626.Awo_c11970"/>
<evidence type="ECO:0000313" key="1">
    <source>
        <dbReference type="EMBL" id="AFA47981.1"/>
    </source>
</evidence>
<reference evidence="2" key="1">
    <citation type="submission" date="2011-07" db="EMBL/GenBank/DDBJ databases">
        <title>Complete genome sequence of Acetobacterium woodii.</title>
        <authorList>
            <person name="Poehlein A."/>
            <person name="Schmidt S."/>
            <person name="Kaster A.-K."/>
            <person name="Goenrich M."/>
            <person name="Vollmers J."/>
            <person name="Thuermer A."/>
            <person name="Gottschalk G."/>
            <person name="Thauer R.K."/>
            <person name="Daniel R."/>
            <person name="Mueller V."/>
        </authorList>
    </citation>
    <scope>NUCLEOTIDE SEQUENCE [LARGE SCALE GENOMIC DNA]</scope>
    <source>
        <strain evidence="2">ATCC 29683 / DSM 1030 / JCM 2381 / KCTC 1655 / WB1</strain>
    </source>
</reference>
<keyword evidence="2" id="KW-1185">Reference proteome</keyword>
<dbReference type="SUPFAM" id="SSF52540">
    <property type="entry name" value="P-loop containing nucleoside triphosphate hydrolases"/>
    <property type="match status" value="1"/>
</dbReference>
<reference evidence="1 2" key="2">
    <citation type="journal article" date="2012" name="PLoS ONE">
        <title>An ancient pathway combining carbon dioxide fixation with the generation and utilization of a sodium ion gradient for ATP synthesis.</title>
        <authorList>
            <person name="Poehlein A."/>
            <person name="Schmidt S."/>
            <person name="Kaster A.K."/>
            <person name="Goenrich M."/>
            <person name="Vollmers J."/>
            <person name="Thurmer A."/>
            <person name="Bertsch J."/>
            <person name="Schuchmann K."/>
            <person name="Voigt B."/>
            <person name="Hecker M."/>
            <person name="Daniel R."/>
            <person name="Thauer R.K."/>
            <person name="Gottschalk G."/>
            <person name="Muller V."/>
        </authorList>
    </citation>
    <scope>NUCLEOTIDE SEQUENCE [LARGE SCALE GENOMIC DNA]</scope>
    <source>
        <strain evidence="2">ATCC 29683 / DSM 1030 / JCM 2381 / KCTC 1655 / WB1</strain>
    </source>
</reference>
<dbReference type="AlphaFoldDB" id="H6LDK9"/>
<accession>H6LDK9</accession>
<dbReference type="InterPro" id="IPR027417">
    <property type="entry name" value="P-loop_NTPase"/>
</dbReference>
<proteinExistence type="predicted"/>
<dbReference type="Proteomes" id="UP000007177">
    <property type="component" value="Chromosome"/>
</dbReference>
<sequence length="145" mass="16374">MTEMSEGKRAYIILRLLLDFNEDDCPILIDQPEDDLDNRAISGQLVEYLRKKKKERQIILVTHNPNIVVGADSELVIAANQHGINNKNDEGLKFAYIAGSLEHSKANDGSDFILSSQGIREHVCEILEGGEKAFNKREQRYGFSQ</sequence>
<name>H6LDK9_ACEWD</name>
<dbReference type="HOGENOM" id="CLU_144066_0_0_9"/>
<evidence type="ECO:0000313" key="2">
    <source>
        <dbReference type="Proteomes" id="UP000007177"/>
    </source>
</evidence>
<evidence type="ECO:0008006" key="3">
    <source>
        <dbReference type="Google" id="ProtNLM"/>
    </source>
</evidence>
<protein>
    <recommendedName>
        <fullName evidence="3">ATPase AAA-type core domain-containing protein</fullName>
    </recommendedName>
</protein>
<dbReference type="EMBL" id="CP002987">
    <property type="protein sequence ID" value="AFA47981.1"/>
    <property type="molecule type" value="Genomic_DNA"/>
</dbReference>
<dbReference type="KEGG" id="awo:Awo_c11970"/>